<sequence length="456" mass="51852">MAPKDPKQSGGFFASMASTLTNLGSAMTKSVNGIVGYEGLEVINPDGSSEDLEDEARKGRWKQEDRDGYWKVMQKYIGSDVTSLVTLPVLIFEPMTMLQKMAELMEYSHLLDLADECEDPYMRLVYASSFFISVYFAFQRTWKPFNPILGETYEMVNHGGITFISEQVSHHPPMSAGHAENEHFIYDITSKVKTKFLGNSIDIYPVGRTRLTLKKDGVVLDLAPPPTKVNNLIFGRTWVDSPGDMVLTNLTTGDKVVLYFQPCGWFGSGRYEVDGYVYNSAEEPKILMTGKWNESMSYQPCDSEGEPLPGTELKEVWRVADVPENDKFQYTHFAHKINSFDTAPKKLLASDSRLRPDRYALEQGDLSKAGFEKSSLEERQRDEKKNRVAKGQEFTPRWFDKTDEICPTTWDDMEVYRYNGKYTEHRAAVDNSDSVEAIDVKSIEFNPWQYENLAAA</sequence>
<dbReference type="GeneID" id="103339324"/>
<dbReference type="Gene3D" id="3.30.70.3490">
    <property type="match status" value="1"/>
</dbReference>
<dbReference type="PROSITE" id="PS01013">
    <property type="entry name" value="OSBP"/>
    <property type="match status" value="1"/>
</dbReference>
<evidence type="ECO:0000313" key="2">
    <source>
        <dbReference type="Proteomes" id="UP000694861"/>
    </source>
</evidence>
<accession>A0ABM0PK93</accession>
<evidence type="ECO:0000256" key="1">
    <source>
        <dbReference type="RuleBase" id="RU003844"/>
    </source>
</evidence>
<dbReference type="SUPFAM" id="SSF144000">
    <property type="entry name" value="Oxysterol-binding protein-like"/>
    <property type="match status" value="1"/>
</dbReference>
<name>A0ABM0PK93_PRUMU</name>
<keyword evidence="2" id="KW-1185">Reference proteome</keyword>
<dbReference type="Pfam" id="PF01237">
    <property type="entry name" value="Oxysterol_BP"/>
    <property type="match status" value="1"/>
</dbReference>
<dbReference type="InterPro" id="IPR037239">
    <property type="entry name" value="OSBP_sf"/>
</dbReference>
<gene>
    <name evidence="3" type="primary">LOC103339324</name>
</gene>
<protein>
    <submittedName>
        <fullName evidence="3">Oxysterol-binding protein-related protein 3A</fullName>
    </submittedName>
</protein>
<dbReference type="PANTHER" id="PTHR10972:SF164">
    <property type="entry name" value="OXYSTEROL-BINDING PROTEIN-RELATED PROTEIN 3B"/>
    <property type="match status" value="1"/>
</dbReference>
<dbReference type="Gene3D" id="2.40.160.120">
    <property type="match status" value="1"/>
</dbReference>
<dbReference type="InterPro" id="IPR000648">
    <property type="entry name" value="Oxysterol-bd"/>
</dbReference>
<comment type="similarity">
    <text evidence="1">Belongs to the OSBP family.</text>
</comment>
<reference evidence="3" key="2">
    <citation type="submission" date="2025-08" db="UniProtKB">
        <authorList>
            <consortium name="RefSeq"/>
        </authorList>
    </citation>
    <scope>IDENTIFICATION</scope>
</reference>
<proteinExistence type="inferred from homology"/>
<reference evidence="2" key="1">
    <citation type="journal article" date="2012" name="Nat. Commun.">
        <title>The genome of Prunus mume.</title>
        <authorList>
            <person name="Zhang Q."/>
            <person name="Chen W."/>
            <person name="Sun L."/>
            <person name="Zhao F."/>
            <person name="Huang B."/>
            <person name="Yang W."/>
            <person name="Tao Y."/>
            <person name="Wang J."/>
            <person name="Yuan Z."/>
            <person name="Fan G."/>
            <person name="Xing Z."/>
            <person name="Han C."/>
            <person name="Pan H."/>
            <person name="Zhong X."/>
            <person name="Shi W."/>
            <person name="Liang X."/>
            <person name="Du D."/>
            <person name="Sun F."/>
            <person name="Xu Z."/>
            <person name="Hao R."/>
            <person name="Lv T."/>
            <person name="Lv Y."/>
            <person name="Zheng Z."/>
            <person name="Sun M."/>
            <person name="Luo L."/>
            <person name="Cai M."/>
            <person name="Gao Y."/>
            <person name="Wang J."/>
            <person name="Yin Y."/>
            <person name="Xu X."/>
            <person name="Cheng T."/>
            <person name="Wang J."/>
        </authorList>
    </citation>
    <scope>NUCLEOTIDE SEQUENCE [LARGE SCALE GENOMIC DNA]</scope>
</reference>
<evidence type="ECO:0000313" key="3">
    <source>
        <dbReference type="RefSeq" id="XP_008240818.1"/>
    </source>
</evidence>
<dbReference type="Proteomes" id="UP000694861">
    <property type="component" value="Linkage group LG1"/>
</dbReference>
<dbReference type="PANTHER" id="PTHR10972">
    <property type="entry name" value="OXYSTEROL-BINDING PROTEIN-RELATED"/>
    <property type="match status" value="1"/>
</dbReference>
<dbReference type="RefSeq" id="XP_008240818.1">
    <property type="nucleotide sequence ID" value="XM_008242596.2"/>
</dbReference>
<dbReference type="InterPro" id="IPR018494">
    <property type="entry name" value="Oxysterol-bd_CS"/>
</dbReference>
<organism evidence="2 3">
    <name type="scientific">Prunus mume</name>
    <name type="common">Japanese apricot</name>
    <name type="synonym">Armeniaca mume</name>
    <dbReference type="NCBI Taxonomy" id="102107"/>
    <lineage>
        <taxon>Eukaryota</taxon>
        <taxon>Viridiplantae</taxon>
        <taxon>Streptophyta</taxon>
        <taxon>Embryophyta</taxon>
        <taxon>Tracheophyta</taxon>
        <taxon>Spermatophyta</taxon>
        <taxon>Magnoliopsida</taxon>
        <taxon>eudicotyledons</taxon>
        <taxon>Gunneridae</taxon>
        <taxon>Pentapetalae</taxon>
        <taxon>rosids</taxon>
        <taxon>fabids</taxon>
        <taxon>Rosales</taxon>
        <taxon>Rosaceae</taxon>
        <taxon>Amygdaloideae</taxon>
        <taxon>Amygdaleae</taxon>
        <taxon>Prunus</taxon>
    </lineage>
</organism>